<dbReference type="GO" id="GO:0020037">
    <property type="term" value="F:heme binding"/>
    <property type="evidence" value="ECO:0007669"/>
    <property type="project" value="InterPro"/>
</dbReference>
<dbReference type="InterPro" id="IPR050597">
    <property type="entry name" value="Cytochrome_c_Oxidase_Subunit"/>
</dbReference>
<keyword evidence="7" id="KW-0812">Transmembrane</keyword>
<gene>
    <name evidence="9" type="ORF">D7S86_10995</name>
</gene>
<protein>
    <submittedName>
        <fullName evidence="9">Cytochrome c4</fullName>
    </submittedName>
</protein>
<evidence type="ECO:0000256" key="4">
    <source>
        <dbReference type="ARBA" id="ARBA00022982"/>
    </source>
</evidence>
<dbReference type="SUPFAM" id="SSF46626">
    <property type="entry name" value="Cytochrome c"/>
    <property type="match status" value="2"/>
</dbReference>
<keyword evidence="10" id="KW-1185">Reference proteome</keyword>
<dbReference type="PROSITE" id="PS51007">
    <property type="entry name" value="CYTC"/>
    <property type="match status" value="2"/>
</dbReference>
<feature type="domain" description="Cytochrome c" evidence="8">
    <location>
        <begin position="92"/>
        <end position="169"/>
    </location>
</feature>
<dbReference type="InterPro" id="IPR009056">
    <property type="entry name" value="Cyt_c-like_dom"/>
</dbReference>
<proteinExistence type="predicted"/>
<sequence>MSTEPLFSLRNRWFTTSAAAMVVVFVVSFVIGFIWLPSVQRDAQFQGVWNAICSAAGLPRNWFAGDEAPVQPAKTLSTVALSPYTLAPPTPQSIGRGATLAMQCTMCHGERGMSQANTPNLAGQYPSVVYKQLLDFKTGARVNAVMSPMVVNLSDQDMRDLAAYYAYLPRPSTARVREDVPVPDIVATGAPMRNIAPCASCHGGIDKKVGSPWLNGMPAAYIKAQLQAFAAGARYNDISGQMRNVARNMTPDEIEAAASYYAASAK</sequence>
<keyword evidence="1" id="KW-0813">Transport</keyword>
<evidence type="ECO:0000313" key="10">
    <source>
        <dbReference type="Proteomes" id="UP000270342"/>
    </source>
</evidence>
<dbReference type="PANTHER" id="PTHR33751">
    <property type="entry name" value="CBB3-TYPE CYTOCHROME C OXIDASE SUBUNIT FIXP"/>
    <property type="match status" value="1"/>
</dbReference>
<dbReference type="InterPro" id="IPR036909">
    <property type="entry name" value="Cyt_c-like_dom_sf"/>
</dbReference>
<dbReference type="PANTHER" id="PTHR33751:SF9">
    <property type="entry name" value="CYTOCHROME C4"/>
    <property type="match status" value="1"/>
</dbReference>
<name>A0A494Y593_9BURK</name>
<dbReference type="AlphaFoldDB" id="A0A494Y593"/>
<keyword evidence="7" id="KW-0472">Membrane</keyword>
<dbReference type="Proteomes" id="UP000270342">
    <property type="component" value="Unassembled WGS sequence"/>
</dbReference>
<keyword evidence="3 6" id="KW-0479">Metal-binding</keyword>
<evidence type="ECO:0000256" key="1">
    <source>
        <dbReference type="ARBA" id="ARBA00022448"/>
    </source>
</evidence>
<dbReference type="EMBL" id="RBZU01000004">
    <property type="protein sequence ID" value="RKP55741.1"/>
    <property type="molecule type" value="Genomic_DNA"/>
</dbReference>
<evidence type="ECO:0000256" key="7">
    <source>
        <dbReference type="SAM" id="Phobius"/>
    </source>
</evidence>
<dbReference type="RefSeq" id="WP_121086334.1">
    <property type="nucleotide sequence ID" value="NZ_RBZU01000004.1"/>
</dbReference>
<accession>A0A494Y593</accession>
<organism evidence="9 10">
    <name type="scientific">Pararobbsia silviterrae</name>
    <dbReference type="NCBI Taxonomy" id="1792498"/>
    <lineage>
        <taxon>Bacteria</taxon>
        <taxon>Pseudomonadati</taxon>
        <taxon>Pseudomonadota</taxon>
        <taxon>Betaproteobacteria</taxon>
        <taxon>Burkholderiales</taxon>
        <taxon>Burkholderiaceae</taxon>
        <taxon>Pararobbsia</taxon>
    </lineage>
</organism>
<keyword evidence="2 6" id="KW-0349">Heme</keyword>
<evidence type="ECO:0000259" key="8">
    <source>
        <dbReference type="PROSITE" id="PS51007"/>
    </source>
</evidence>
<comment type="caution">
    <text evidence="9">The sequence shown here is derived from an EMBL/GenBank/DDBJ whole genome shotgun (WGS) entry which is preliminary data.</text>
</comment>
<reference evidence="9 10" key="1">
    <citation type="submission" date="2018-10" db="EMBL/GenBank/DDBJ databases">
        <title>Robbsia sp. DHC34, isolated from soil.</title>
        <authorList>
            <person name="Gao Z.-H."/>
            <person name="Qiu L.-H."/>
        </authorList>
    </citation>
    <scope>NUCLEOTIDE SEQUENCE [LARGE SCALE GENOMIC DNA]</scope>
    <source>
        <strain evidence="9 10">DHC34</strain>
    </source>
</reference>
<dbReference type="GO" id="GO:0046872">
    <property type="term" value="F:metal ion binding"/>
    <property type="evidence" value="ECO:0007669"/>
    <property type="project" value="UniProtKB-KW"/>
</dbReference>
<evidence type="ECO:0000256" key="2">
    <source>
        <dbReference type="ARBA" id="ARBA00022617"/>
    </source>
</evidence>
<dbReference type="OrthoDB" id="9773456at2"/>
<dbReference type="Gene3D" id="1.10.760.10">
    <property type="entry name" value="Cytochrome c-like domain"/>
    <property type="match status" value="2"/>
</dbReference>
<dbReference type="GO" id="GO:0009055">
    <property type="term" value="F:electron transfer activity"/>
    <property type="evidence" value="ECO:0007669"/>
    <property type="project" value="InterPro"/>
</dbReference>
<keyword evidence="5 6" id="KW-0408">Iron</keyword>
<evidence type="ECO:0000256" key="6">
    <source>
        <dbReference type="PROSITE-ProRule" id="PRU00433"/>
    </source>
</evidence>
<keyword evidence="4" id="KW-0249">Electron transport</keyword>
<evidence type="ECO:0000313" key="9">
    <source>
        <dbReference type="EMBL" id="RKP55741.1"/>
    </source>
</evidence>
<dbReference type="Pfam" id="PF00034">
    <property type="entry name" value="Cytochrom_C"/>
    <property type="match status" value="1"/>
</dbReference>
<feature type="domain" description="Cytochrome c" evidence="8">
    <location>
        <begin position="184"/>
        <end position="265"/>
    </location>
</feature>
<evidence type="ECO:0000256" key="5">
    <source>
        <dbReference type="ARBA" id="ARBA00023004"/>
    </source>
</evidence>
<evidence type="ECO:0000256" key="3">
    <source>
        <dbReference type="ARBA" id="ARBA00022723"/>
    </source>
</evidence>
<keyword evidence="7" id="KW-1133">Transmembrane helix</keyword>
<feature type="transmembrane region" description="Helical" evidence="7">
    <location>
        <begin position="12"/>
        <end position="36"/>
    </location>
</feature>